<feature type="transmembrane region" description="Helical" evidence="1">
    <location>
        <begin position="230"/>
        <end position="252"/>
    </location>
</feature>
<keyword evidence="1" id="KW-0472">Membrane</keyword>
<proteinExistence type="predicted"/>
<dbReference type="eggNOG" id="COG0767">
    <property type="taxonomic scope" value="Bacteria"/>
</dbReference>
<dbReference type="Proteomes" id="UP000054621">
    <property type="component" value="Unassembled WGS sequence"/>
</dbReference>
<dbReference type="PATRIC" id="fig|28087.4.peg.1734"/>
<feature type="transmembrane region" description="Helical" evidence="1">
    <location>
        <begin position="199"/>
        <end position="218"/>
    </location>
</feature>
<name>A0A0W0YME6_9GAMM</name>
<gene>
    <name evidence="2" type="ORF">Lsai_1619</name>
</gene>
<dbReference type="EMBL" id="LNYV01000015">
    <property type="protein sequence ID" value="KTD58097.1"/>
    <property type="molecule type" value="Genomic_DNA"/>
</dbReference>
<dbReference type="STRING" id="28087.Lsai_1619"/>
<evidence type="ECO:0000313" key="2">
    <source>
        <dbReference type="EMBL" id="KTD58097.1"/>
    </source>
</evidence>
<sequence>MIYVFNKLGTYFVGLVYSFILFLRFMGHLYCSLINMMMGRLRLSLLNIVRTIYYAGVKLVIPFMLISTFLGISMVMKVNSILTPYNLQRDGRIIAQNILTHDLVPFIIGVLLCIQAALNFINVKVNEEDLNVPQQVVVNHILPVLIGINIAGGLLYAYAIAAFFISIYVTYQYFLYTNLYVPMIRILAAITLYDVVYSILKTTLYCTIVSLTIGYYYYDMAVRNLSLRLTVSRMMTRGFLWLALTGLCLNYWE</sequence>
<accession>A0A0W0YME6</accession>
<feature type="transmembrane region" description="Helical" evidence="1">
    <location>
        <begin position="59"/>
        <end position="82"/>
    </location>
</feature>
<feature type="transmembrane region" description="Helical" evidence="1">
    <location>
        <begin position="103"/>
        <end position="121"/>
    </location>
</feature>
<protein>
    <submittedName>
        <fullName evidence="2">ABC transporter permease</fullName>
    </submittedName>
</protein>
<evidence type="ECO:0000313" key="3">
    <source>
        <dbReference type="Proteomes" id="UP000054621"/>
    </source>
</evidence>
<organism evidence="2 3">
    <name type="scientific">Legionella sainthelensi</name>
    <dbReference type="NCBI Taxonomy" id="28087"/>
    <lineage>
        <taxon>Bacteria</taxon>
        <taxon>Pseudomonadati</taxon>
        <taxon>Pseudomonadota</taxon>
        <taxon>Gammaproteobacteria</taxon>
        <taxon>Legionellales</taxon>
        <taxon>Legionellaceae</taxon>
        <taxon>Legionella</taxon>
    </lineage>
</organism>
<dbReference type="AlphaFoldDB" id="A0A0W0YME6"/>
<feature type="transmembrane region" description="Helical" evidence="1">
    <location>
        <begin position="173"/>
        <end position="193"/>
    </location>
</feature>
<keyword evidence="1" id="KW-1133">Transmembrane helix</keyword>
<feature type="transmembrane region" description="Helical" evidence="1">
    <location>
        <begin position="141"/>
        <end position="166"/>
    </location>
</feature>
<reference evidence="2 3" key="1">
    <citation type="submission" date="2015-11" db="EMBL/GenBank/DDBJ databases">
        <title>Genomic analysis of 38 Legionella species identifies large and diverse effector repertoires.</title>
        <authorList>
            <person name="Burstein D."/>
            <person name="Amaro F."/>
            <person name="Zusman T."/>
            <person name="Lifshitz Z."/>
            <person name="Cohen O."/>
            <person name="Gilbert J.A."/>
            <person name="Pupko T."/>
            <person name="Shuman H.A."/>
            <person name="Segal G."/>
        </authorList>
    </citation>
    <scope>NUCLEOTIDE SEQUENCE [LARGE SCALE GENOMIC DNA]</scope>
    <source>
        <strain evidence="2 3">Mt.St.Helens-4</strain>
    </source>
</reference>
<comment type="caution">
    <text evidence="2">The sequence shown here is derived from an EMBL/GenBank/DDBJ whole genome shotgun (WGS) entry which is preliminary data.</text>
</comment>
<keyword evidence="1" id="KW-0812">Transmembrane</keyword>
<evidence type="ECO:0000256" key="1">
    <source>
        <dbReference type="SAM" id="Phobius"/>
    </source>
</evidence>
<feature type="transmembrane region" description="Helical" evidence="1">
    <location>
        <begin position="12"/>
        <end position="39"/>
    </location>
</feature>
<dbReference type="RefSeq" id="WP_232002377.1">
    <property type="nucleotide sequence ID" value="NZ_CAAAJE010000029.1"/>
</dbReference>